<evidence type="ECO:0000256" key="1">
    <source>
        <dbReference type="SAM" id="MobiDB-lite"/>
    </source>
</evidence>
<accession>A0A9N9Q7W5</accession>
<organism evidence="2 3">
    <name type="scientific">Hymenoscyphus albidus</name>
    <dbReference type="NCBI Taxonomy" id="595503"/>
    <lineage>
        <taxon>Eukaryota</taxon>
        <taxon>Fungi</taxon>
        <taxon>Dikarya</taxon>
        <taxon>Ascomycota</taxon>
        <taxon>Pezizomycotina</taxon>
        <taxon>Leotiomycetes</taxon>
        <taxon>Helotiales</taxon>
        <taxon>Helotiaceae</taxon>
        <taxon>Hymenoscyphus</taxon>
    </lineage>
</organism>
<protein>
    <submittedName>
        <fullName evidence="2">Uncharacterized protein</fullName>
    </submittedName>
</protein>
<comment type="caution">
    <text evidence="2">The sequence shown here is derived from an EMBL/GenBank/DDBJ whole genome shotgun (WGS) entry which is preliminary data.</text>
</comment>
<evidence type="ECO:0000313" key="2">
    <source>
        <dbReference type="EMBL" id="CAG8978419.1"/>
    </source>
</evidence>
<feature type="compositionally biased region" description="Acidic residues" evidence="1">
    <location>
        <begin position="166"/>
        <end position="175"/>
    </location>
</feature>
<feature type="region of interest" description="Disordered" evidence="1">
    <location>
        <begin position="148"/>
        <end position="175"/>
    </location>
</feature>
<proteinExistence type="predicted"/>
<dbReference type="Proteomes" id="UP000701801">
    <property type="component" value="Unassembled WGS sequence"/>
</dbReference>
<dbReference type="EMBL" id="CAJVRM010000257">
    <property type="protein sequence ID" value="CAG8978419.1"/>
    <property type="molecule type" value="Genomic_DNA"/>
</dbReference>
<sequence length="300" mass="33653">MLRQDAKKGSPTTFSDALGLMDHDRYLHEERVYEYNLNHPLFLHLQRHETQNAKSNVSGEGLIEKENIVNRDVPSQNDGVSLKTSPTHERCYHMADSLSNSALPIQRLADENFPTSKFLFSDSAFLNETLGISSLPFVSYDNFKCKSPKSPTSSVSGPSVTCDPSTDFDTESTYDDEASDLEDEEFLECPSTLNALALIKEKVRAETKVSQMSIFGPTLSPMKRALVDSVIKDFWAIFSQKLSSNIRQCTDSSSACSSQKGFQDPRNPKSASTLKIIQRKRQRDHSDSHDDEDEDDRAPK</sequence>
<reference evidence="2" key="1">
    <citation type="submission" date="2021-07" db="EMBL/GenBank/DDBJ databases">
        <authorList>
            <person name="Durling M."/>
        </authorList>
    </citation>
    <scope>NUCLEOTIDE SEQUENCE</scope>
</reference>
<evidence type="ECO:0000313" key="3">
    <source>
        <dbReference type="Proteomes" id="UP000701801"/>
    </source>
</evidence>
<dbReference type="AlphaFoldDB" id="A0A9N9Q7W5"/>
<feature type="compositionally biased region" description="Acidic residues" evidence="1">
    <location>
        <begin position="289"/>
        <end position="300"/>
    </location>
</feature>
<feature type="region of interest" description="Disordered" evidence="1">
    <location>
        <begin position="253"/>
        <end position="300"/>
    </location>
</feature>
<keyword evidence="3" id="KW-1185">Reference proteome</keyword>
<feature type="compositionally biased region" description="Low complexity" evidence="1">
    <location>
        <begin position="148"/>
        <end position="162"/>
    </location>
</feature>
<gene>
    <name evidence="2" type="ORF">HYALB_00013108</name>
</gene>
<name>A0A9N9Q7W5_9HELO</name>